<sequence>MQHQIQKVNLPKEKKRVETFDSYRLILVSSSVGRNVMLLIFKWGCSKPETMSFKEFLLTDKSMQNITIKKSFTKLQRDKIEIDPSGETFDIPLLYNCIQLGCSNLLPREDLVWVTPSKNRLEYLINTIKNFRNEYAHFDPQTITQKLMFQKVEEMRNVFTQALVLAGSLYNRPQNEIDIHVKDISRMINGIRDTSLSSADCEHYMEEIITKRNCLESIVNVTGKDELKRFYVNDSKVDTVSFLSGNLSLELSSVFTRMEMIYVSKQAFTEEPNHENILEITNSNGNKPPFVLVEGGSGVGKTTLCKLIISSWCKSSDLVHGLDLFDLVFQIECHNSTISSFSDLLLSLLPKTSLCLKKEDLIRSVLSCKVLFVVDGLDEINNSSRNVLDELLNKYFIGNMQNLRILCTTRPGSVGLMYKMVPSGVEICHMKIADIPSDRLVQFITKLDQEMKRTKLIKVNTGSLVNWLQRSTGLLEHSEFTLNMDFLTYLWTVHSDTVNCLTSETSLYLSLLDFTQKKLVERLKHKKDTQNLSVKECYTKFLEALCRESILAVKRESIMLGKESTDHLVEVCRDSNMPPNELFSATVAHCRIQTFASFEETFYFPHKGLQDFYAARYIMKSITNNDEEELIENIMKDIKRILETENLPTEVSTDILQFAENRITRKLCEHKTIYKVIQDLHVEDKESIKLNKYCNVLVHLGGLLGKKGNMMEKYAEELVNLLVKAGVVEPEQWFTVLAEVEYDPVLGKHVGKVITQDLWRVKDKNIQAASVLLKDASVDSILLDIDNDPQNLPNLMELLQQLSQSKCNIQLNFHYHWHHPQLGCSDDFLNHIITHQHQTQLQVKQIMGSVSNISGLFPAVEILYLGLGKDYAQNSIDSLDYLRNTMTKLKFLCATGSETMAIIATGSETMAIIATGSETMTIDATGSETMAIIATGSETMAIIAIRVLLGQKPWPLMPLDLHVQAGLPLEALPQLPNKKMKVDLWFSDVGDTDVEWVGNAALKLQGGKM</sequence>
<proteinExistence type="predicted"/>
<protein>
    <submittedName>
        <fullName evidence="2">NACHT, LRR and PYD domains-containing protein 10-like 1</fullName>
    </submittedName>
</protein>
<dbReference type="EMBL" id="JAHLQT010034244">
    <property type="protein sequence ID" value="KAG7158877.1"/>
    <property type="molecule type" value="Genomic_DNA"/>
</dbReference>
<dbReference type="Gene3D" id="3.40.50.300">
    <property type="entry name" value="P-loop containing nucleotide triphosphate hydrolases"/>
    <property type="match status" value="1"/>
</dbReference>
<evidence type="ECO:0000259" key="1">
    <source>
        <dbReference type="PROSITE" id="PS50837"/>
    </source>
</evidence>
<dbReference type="Proteomes" id="UP000747542">
    <property type="component" value="Unassembled WGS sequence"/>
</dbReference>
<dbReference type="PANTHER" id="PTHR46312:SF2">
    <property type="entry name" value="NUCLEOTIDE-BINDING OLIGOMERIZATION DOMAIN-CONTAINING PROTEIN 2-LIKE"/>
    <property type="match status" value="1"/>
</dbReference>
<dbReference type="InterPro" id="IPR027417">
    <property type="entry name" value="P-loop_NTPase"/>
</dbReference>
<dbReference type="InterPro" id="IPR007111">
    <property type="entry name" value="NACHT_NTPase"/>
</dbReference>
<keyword evidence="3" id="KW-1185">Reference proteome</keyword>
<feature type="domain" description="NACHT" evidence="1">
    <location>
        <begin position="289"/>
        <end position="413"/>
    </location>
</feature>
<dbReference type="SUPFAM" id="SSF52540">
    <property type="entry name" value="P-loop containing nucleoside triphosphate hydrolases"/>
    <property type="match status" value="1"/>
</dbReference>
<reference evidence="2" key="1">
    <citation type="journal article" date="2021" name="Sci. Adv.">
        <title>The American lobster genome reveals insights on longevity, neural, and immune adaptations.</title>
        <authorList>
            <person name="Polinski J.M."/>
            <person name="Zimin A.V."/>
            <person name="Clark K.F."/>
            <person name="Kohn A.B."/>
            <person name="Sadowski N."/>
            <person name="Timp W."/>
            <person name="Ptitsyn A."/>
            <person name="Khanna P."/>
            <person name="Romanova D.Y."/>
            <person name="Williams P."/>
            <person name="Greenwood S.J."/>
            <person name="Moroz L.L."/>
            <person name="Walt D.R."/>
            <person name="Bodnar A.G."/>
        </authorList>
    </citation>
    <scope>NUCLEOTIDE SEQUENCE</scope>
    <source>
        <strain evidence="2">GMGI-L3</strain>
    </source>
</reference>
<comment type="caution">
    <text evidence="2">The sequence shown here is derived from an EMBL/GenBank/DDBJ whole genome shotgun (WGS) entry which is preliminary data.</text>
</comment>
<name>A0A8J5JIW2_HOMAM</name>
<dbReference type="Pfam" id="PF05729">
    <property type="entry name" value="NACHT"/>
    <property type="match status" value="1"/>
</dbReference>
<dbReference type="AlphaFoldDB" id="A0A8J5JIW2"/>
<gene>
    <name evidence="2" type="primary">Nlrp10-L1</name>
    <name evidence="2" type="ORF">Hamer_G006253</name>
</gene>
<evidence type="ECO:0000313" key="3">
    <source>
        <dbReference type="Proteomes" id="UP000747542"/>
    </source>
</evidence>
<organism evidence="2 3">
    <name type="scientific">Homarus americanus</name>
    <name type="common">American lobster</name>
    <dbReference type="NCBI Taxonomy" id="6706"/>
    <lineage>
        <taxon>Eukaryota</taxon>
        <taxon>Metazoa</taxon>
        <taxon>Ecdysozoa</taxon>
        <taxon>Arthropoda</taxon>
        <taxon>Crustacea</taxon>
        <taxon>Multicrustacea</taxon>
        <taxon>Malacostraca</taxon>
        <taxon>Eumalacostraca</taxon>
        <taxon>Eucarida</taxon>
        <taxon>Decapoda</taxon>
        <taxon>Pleocyemata</taxon>
        <taxon>Astacidea</taxon>
        <taxon>Nephropoidea</taxon>
        <taxon>Nephropidae</taxon>
        <taxon>Homarus</taxon>
    </lineage>
</organism>
<dbReference type="PROSITE" id="PS50837">
    <property type="entry name" value="NACHT"/>
    <property type="match status" value="1"/>
</dbReference>
<dbReference type="PANTHER" id="PTHR46312">
    <property type="entry name" value="NACHT DOMAIN-CONTAINING PROTEIN"/>
    <property type="match status" value="1"/>
</dbReference>
<evidence type="ECO:0000313" key="2">
    <source>
        <dbReference type="EMBL" id="KAG7158877.1"/>
    </source>
</evidence>
<accession>A0A8J5JIW2</accession>